<evidence type="ECO:0000256" key="1">
    <source>
        <dbReference type="SAM" id="MobiDB-lite"/>
    </source>
</evidence>
<gene>
    <name evidence="2" type="ORF">C922_05054</name>
</gene>
<reference evidence="2 3" key="1">
    <citation type="submission" date="2013-02" db="EMBL/GenBank/DDBJ databases">
        <title>The Genome Sequence of Plasmodium inui San Antonio 1.</title>
        <authorList>
            <consortium name="The Broad Institute Genome Sequencing Platform"/>
            <consortium name="The Broad Institute Genome Sequencing Center for Infectious Disease"/>
            <person name="Neafsey D."/>
            <person name="Cheeseman I."/>
            <person name="Volkman S."/>
            <person name="Adams J."/>
            <person name="Walker B."/>
            <person name="Young S.K."/>
            <person name="Zeng Q."/>
            <person name="Gargeya S."/>
            <person name="Fitzgerald M."/>
            <person name="Haas B."/>
            <person name="Abouelleil A."/>
            <person name="Alvarado L."/>
            <person name="Arachchi H.M."/>
            <person name="Berlin A.M."/>
            <person name="Chapman S.B."/>
            <person name="Dewar J."/>
            <person name="Goldberg J."/>
            <person name="Griggs A."/>
            <person name="Gujja S."/>
            <person name="Hansen M."/>
            <person name="Howarth C."/>
            <person name="Imamovic A."/>
            <person name="Larimer J."/>
            <person name="McCowan C."/>
            <person name="Murphy C."/>
            <person name="Neiman D."/>
            <person name="Pearson M."/>
            <person name="Priest M."/>
            <person name="Roberts A."/>
            <person name="Saif S."/>
            <person name="Shea T."/>
            <person name="Sisk P."/>
            <person name="Sykes S."/>
            <person name="Wortman J."/>
            <person name="Nusbaum C."/>
            <person name="Birren B."/>
        </authorList>
    </citation>
    <scope>NUCLEOTIDE SEQUENCE [LARGE SCALE GENOMIC DNA]</scope>
    <source>
        <strain evidence="2 3">San Antonio 1</strain>
    </source>
</reference>
<dbReference type="AlphaFoldDB" id="W6ZZ67"/>
<dbReference type="EMBL" id="KI965494">
    <property type="protein sequence ID" value="EUD64583.1"/>
    <property type="molecule type" value="Genomic_DNA"/>
</dbReference>
<feature type="compositionally biased region" description="Polar residues" evidence="1">
    <location>
        <begin position="74"/>
        <end position="84"/>
    </location>
</feature>
<feature type="compositionally biased region" description="Polar residues" evidence="1">
    <location>
        <begin position="186"/>
        <end position="207"/>
    </location>
</feature>
<proteinExistence type="predicted"/>
<feature type="compositionally biased region" description="Polar residues" evidence="1">
    <location>
        <begin position="20"/>
        <end position="40"/>
    </location>
</feature>
<dbReference type="GeneID" id="20040328"/>
<feature type="compositionally biased region" description="Polar residues" evidence="1">
    <location>
        <begin position="217"/>
        <end position="247"/>
    </location>
</feature>
<dbReference type="VEuPathDB" id="PlasmoDB:C922_05054"/>
<dbReference type="RefSeq" id="XP_008818849.1">
    <property type="nucleotide sequence ID" value="XM_008820627.1"/>
</dbReference>
<sequence>MEKAVVSYTCHHNKKITCHNNSKFNISPRLSQNSASSQQKIQKDTKRIKNRAGSRSKAHIPQKQQKQMPKATLQELQPKQQKLSKCQEYDSATEDTQNQNMSENRVDHEKLCPTASAEKTIKKEPPDNIPVAIEKIGNRLSRQDLECYQTVGLLEIETRLGEVSGGFIRTSLRKVKDRISGPQEVLITTQTNRSTTQDEQGSYQPRKSGNERYIPHRTSNQSPGVSLTNRSKSNDRTNTNPRQMNQQEKVEPSEKDNSGIGLNGKYDNHHLKGQDKSSK</sequence>
<evidence type="ECO:0000313" key="2">
    <source>
        <dbReference type="EMBL" id="EUD64583.1"/>
    </source>
</evidence>
<protein>
    <submittedName>
        <fullName evidence="2">Uncharacterized protein</fullName>
    </submittedName>
</protein>
<keyword evidence="3" id="KW-1185">Reference proteome</keyword>
<feature type="compositionally biased region" description="Basic and acidic residues" evidence="1">
    <location>
        <begin position="266"/>
        <end position="279"/>
    </location>
</feature>
<organism evidence="2 3">
    <name type="scientific">Plasmodium inui San Antonio 1</name>
    <dbReference type="NCBI Taxonomy" id="1237626"/>
    <lineage>
        <taxon>Eukaryota</taxon>
        <taxon>Sar</taxon>
        <taxon>Alveolata</taxon>
        <taxon>Apicomplexa</taxon>
        <taxon>Aconoidasida</taxon>
        <taxon>Haemosporida</taxon>
        <taxon>Plasmodiidae</taxon>
        <taxon>Plasmodium</taxon>
        <taxon>Plasmodium (Plasmodium)</taxon>
    </lineage>
</organism>
<feature type="region of interest" description="Disordered" evidence="1">
    <location>
        <begin position="20"/>
        <end position="106"/>
    </location>
</feature>
<name>W6ZZ67_9APIC</name>
<dbReference type="Proteomes" id="UP000030640">
    <property type="component" value="Unassembled WGS sequence"/>
</dbReference>
<evidence type="ECO:0000313" key="3">
    <source>
        <dbReference type="Proteomes" id="UP000030640"/>
    </source>
</evidence>
<feature type="region of interest" description="Disordered" evidence="1">
    <location>
        <begin position="183"/>
        <end position="279"/>
    </location>
</feature>
<accession>W6ZZ67</accession>
<feature type="compositionally biased region" description="Basic residues" evidence="1">
    <location>
        <begin position="48"/>
        <end position="60"/>
    </location>
</feature>
<feature type="compositionally biased region" description="Basic and acidic residues" evidence="1">
    <location>
        <begin position="248"/>
        <end position="257"/>
    </location>
</feature>
<feature type="compositionally biased region" description="Polar residues" evidence="1">
    <location>
        <begin position="94"/>
        <end position="103"/>
    </location>
</feature>